<dbReference type="Pfam" id="PF00882">
    <property type="entry name" value="Zn_dep_PLPC"/>
    <property type="match status" value="1"/>
</dbReference>
<dbReference type="EMBL" id="CP000284">
    <property type="protein sequence ID" value="ABE49055.1"/>
    <property type="molecule type" value="Genomic_DNA"/>
</dbReference>
<feature type="domain" description="Phospholipase C/D" evidence="1">
    <location>
        <begin position="30"/>
        <end position="155"/>
    </location>
</feature>
<dbReference type="Proteomes" id="UP000002440">
    <property type="component" value="Chromosome"/>
</dbReference>
<dbReference type="InterPro" id="IPR029002">
    <property type="entry name" value="PLPC/GPLD1"/>
</dbReference>
<evidence type="ECO:0000313" key="2">
    <source>
        <dbReference type="EMBL" id="ABE49055.1"/>
    </source>
</evidence>
<accession>Q1H382</accession>
<reference evidence="2 3" key="1">
    <citation type="submission" date="2006-03" db="EMBL/GenBank/DDBJ databases">
        <title>Complete sequence of Methylobacillus flagellatus KT.</title>
        <authorList>
            <consortium name="US DOE Joint Genome Institute"/>
            <person name="Copeland A."/>
            <person name="Lucas S."/>
            <person name="Lapidus A."/>
            <person name="Barry K."/>
            <person name="Detter J.C."/>
            <person name="Glavina del Rio T."/>
            <person name="Hammon N."/>
            <person name="Israni S."/>
            <person name="Dalin E."/>
            <person name="Tice H."/>
            <person name="Pitluck S."/>
            <person name="Brettin T."/>
            <person name="Bruce D."/>
            <person name="Han C."/>
            <person name="Tapia R."/>
            <person name="Saunders E."/>
            <person name="Gilna P."/>
            <person name="Schmutz J."/>
            <person name="Larimer F."/>
            <person name="Land M."/>
            <person name="Kyrpides N."/>
            <person name="Anderson I."/>
            <person name="Richardson P."/>
        </authorList>
    </citation>
    <scope>NUCLEOTIDE SEQUENCE [LARGE SCALE GENOMIC DNA]</scope>
    <source>
        <strain evidence="3">KT / ATCC 51484 / DSM 6875</strain>
    </source>
</reference>
<name>Q1H382_METFK</name>
<dbReference type="AlphaFoldDB" id="Q1H382"/>
<dbReference type="eggNOG" id="ENOG50307GH">
    <property type="taxonomic scope" value="Bacteria"/>
</dbReference>
<proteinExistence type="predicted"/>
<evidence type="ECO:0000313" key="3">
    <source>
        <dbReference type="Proteomes" id="UP000002440"/>
    </source>
</evidence>
<keyword evidence="3" id="KW-1185">Reference proteome</keyword>
<dbReference type="HOGENOM" id="CLU_986588_0_0_4"/>
<dbReference type="RefSeq" id="WP_011479152.1">
    <property type="nucleotide sequence ID" value="NC_007947.1"/>
</dbReference>
<protein>
    <recommendedName>
        <fullName evidence="1">Phospholipase C/D domain-containing protein</fullName>
    </recommendedName>
</protein>
<evidence type="ECO:0000259" key="1">
    <source>
        <dbReference type="Pfam" id="PF00882"/>
    </source>
</evidence>
<dbReference type="KEGG" id="mfa:Mfla_0787"/>
<gene>
    <name evidence="2" type="ordered locus">Mfla_0787</name>
</gene>
<dbReference type="OrthoDB" id="8535324at2"/>
<sequence>MNTGKILTSLLWFTPIVGYSADAQAWGLVTHVYFAHSLLWAMPLLDPRLKRAISRFPQLVMAGACLPDLAIVSPRFSHSHYWENAHQMLANASGDEETAIAIGYASHLYIDVIAHNHFVPAHEAMWMEGSMITHIGAEWAMDAYLAPLLEHTPAQLLTKHRHTLGRFIATHFNCSAAEATRTIFRLGQADRLLRLSRLPGVIYHGMRLLDKRLFRNFAFYIARTQTALSHIGTLLQGGRPHWEPELNHVPSEQMQRWRKRCLADLKRRLNSPIEYFY</sequence>
<organism evidence="2 3">
    <name type="scientific">Methylobacillus flagellatus (strain ATCC 51484 / DSM 6875 / VKM B-1610 / KT)</name>
    <dbReference type="NCBI Taxonomy" id="265072"/>
    <lineage>
        <taxon>Bacteria</taxon>
        <taxon>Pseudomonadati</taxon>
        <taxon>Pseudomonadota</taxon>
        <taxon>Betaproteobacteria</taxon>
        <taxon>Nitrosomonadales</taxon>
        <taxon>Methylophilaceae</taxon>
        <taxon>Methylobacillus</taxon>
    </lineage>
</organism>